<organism evidence="2 3">
    <name type="scientific">Halobacteriovorax marinus</name>
    <dbReference type="NCBI Taxonomy" id="97084"/>
    <lineage>
        <taxon>Bacteria</taxon>
        <taxon>Pseudomonadati</taxon>
        <taxon>Bdellovibrionota</taxon>
        <taxon>Bacteriovoracia</taxon>
        <taxon>Bacteriovoracales</taxon>
        <taxon>Halobacteriovoraceae</taxon>
        <taxon>Halobacteriovorax</taxon>
    </lineage>
</organism>
<dbReference type="SUPFAM" id="SSF55486">
    <property type="entry name" value="Metalloproteases ('zincins'), catalytic domain"/>
    <property type="match status" value="1"/>
</dbReference>
<dbReference type="InterPro" id="IPR024079">
    <property type="entry name" value="MetalloPept_cat_dom_sf"/>
</dbReference>
<sequence length="467" mass="52774">MKKLNLLFILLSLSTTATETVSPSSSTSYVSDLKITTTLEALEVVKEERVESITNPNTLFNPTNLRNILLDIPDTTNLRRNFDLGTLFRSGWSGNGGDSHHLQDNIWYLGEKTVSYCVKVGADSIVNKYEASKMIRESFTEWKSFFNKYSMLEKPLKANRRRANLAFPDGLKRSMTSNFKEVSCNELKKSKKGEELVFLIGKSNALIDLYKDLATENAYGLALRKGYNHTTYRNSGFVWTSPEIKDVEVLKHVVLHEIGHVFGMKHDSVHVMDEDLVDFLEAKRKHSKANLGVIESKSWKYRLVEGQNNLLSKKGKKPRRRACSVGLIKNSSIPKIARKKLGMKSYGCSKLELKVDEILGAKKFHLTLILNQAAARSKNMSGLFKSSRTKPRDSMSPGVFTKLTNVDATRPRRKNVHRRIVVDGLFDLPARGSFKLGNSEFPARISYDKGLVVELNFGSNKWWVVGQ</sequence>
<keyword evidence="1" id="KW-0732">Signal</keyword>
<feature type="signal peptide" evidence="1">
    <location>
        <begin position="1"/>
        <end position="17"/>
    </location>
</feature>
<gene>
    <name evidence="2" type="ORF">A9Q84_17160</name>
</gene>
<accession>A0A1Y5FA24</accession>
<dbReference type="Gene3D" id="3.40.390.10">
    <property type="entry name" value="Collagenase (Catalytic Domain)"/>
    <property type="match status" value="1"/>
</dbReference>
<dbReference type="AlphaFoldDB" id="A0A1Y5FA24"/>
<reference evidence="3" key="1">
    <citation type="journal article" date="2017" name="Proc. Natl. Acad. Sci. U.S.A.">
        <title>Simulation of Deepwater Horizon oil plume reveals substrate specialization within a complex community of hydrocarbon-degraders.</title>
        <authorList>
            <person name="Hu P."/>
            <person name="Dubinsky E.A."/>
            <person name="Probst A.J."/>
            <person name="Wang J."/>
            <person name="Sieber C.M.K."/>
            <person name="Tom L.M."/>
            <person name="Gardinali P."/>
            <person name="Banfield J.F."/>
            <person name="Atlas R.M."/>
            <person name="Andersen G.L."/>
        </authorList>
    </citation>
    <scope>NUCLEOTIDE SEQUENCE [LARGE SCALE GENOMIC DNA]</scope>
</reference>
<dbReference type="GO" id="GO:0008237">
    <property type="term" value="F:metallopeptidase activity"/>
    <property type="evidence" value="ECO:0007669"/>
    <property type="project" value="InterPro"/>
</dbReference>
<name>A0A1Y5FA24_9BACT</name>
<proteinExistence type="predicted"/>
<evidence type="ECO:0000313" key="3">
    <source>
        <dbReference type="Proteomes" id="UP000196531"/>
    </source>
</evidence>
<evidence type="ECO:0008006" key="4">
    <source>
        <dbReference type="Google" id="ProtNLM"/>
    </source>
</evidence>
<comment type="caution">
    <text evidence="2">The sequence shown here is derived from an EMBL/GenBank/DDBJ whole genome shotgun (WGS) entry which is preliminary data.</text>
</comment>
<protein>
    <recommendedName>
        <fullName evidence="4">Peptidase M10 metallopeptidase domain-containing protein</fullName>
    </recommendedName>
</protein>
<dbReference type="EMBL" id="MAAO01000010">
    <property type="protein sequence ID" value="OUR94838.1"/>
    <property type="molecule type" value="Genomic_DNA"/>
</dbReference>
<evidence type="ECO:0000256" key="1">
    <source>
        <dbReference type="SAM" id="SignalP"/>
    </source>
</evidence>
<evidence type="ECO:0000313" key="2">
    <source>
        <dbReference type="EMBL" id="OUR94838.1"/>
    </source>
</evidence>
<dbReference type="Pfam" id="PF13582">
    <property type="entry name" value="Reprolysin_3"/>
    <property type="match status" value="1"/>
</dbReference>
<feature type="chain" id="PRO_5012554245" description="Peptidase M10 metallopeptidase domain-containing protein" evidence="1">
    <location>
        <begin position="18"/>
        <end position="467"/>
    </location>
</feature>
<dbReference type="Proteomes" id="UP000196531">
    <property type="component" value="Unassembled WGS sequence"/>
</dbReference>